<dbReference type="AlphaFoldDB" id="A0A8C9Q781"/>
<feature type="compositionally biased region" description="Polar residues" evidence="1">
    <location>
        <begin position="1"/>
        <end position="20"/>
    </location>
</feature>
<dbReference type="Proteomes" id="UP000694422">
    <property type="component" value="Unplaced"/>
</dbReference>
<evidence type="ECO:0000259" key="2">
    <source>
        <dbReference type="Pfam" id="PF23040"/>
    </source>
</evidence>
<proteinExistence type="predicted"/>
<keyword evidence="4" id="KW-1185">Reference proteome</keyword>
<reference evidence="3" key="2">
    <citation type="submission" date="2025-09" db="UniProtKB">
        <authorList>
            <consortium name="Ensembl"/>
        </authorList>
    </citation>
    <scope>IDENTIFICATION</scope>
</reference>
<reference evidence="3" key="1">
    <citation type="submission" date="2025-08" db="UniProtKB">
        <authorList>
            <consortium name="Ensembl"/>
        </authorList>
    </citation>
    <scope>IDENTIFICATION</scope>
</reference>
<dbReference type="PANTHER" id="PTHR45864">
    <property type="entry name" value="SLINGSHOT PROTEIN PHOSPHATASE HOMOLOG"/>
    <property type="match status" value="1"/>
</dbReference>
<evidence type="ECO:0000313" key="3">
    <source>
        <dbReference type="Ensembl" id="ENSSDAP00000019667.1"/>
    </source>
</evidence>
<dbReference type="PANTHER" id="PTHR45864:SF5">
    <property type="entry name" value="PROTEIN PHOSPHATASE SLINGSHOT HOMOLOG 1"/>
    <property type="match status" value="1"/>
</dbReference>
<evidence type="ECO:0000313" key="4">
    <source>
        <dbReference type="Proteomes" id="UP000694422"/>
    </source>
</evidence>
<evidence type="ECO:0000256" key="1">
    <source>
        <dbReference type="SAM" id="MobiDB-lite"/>
    </source>
</evidence>
<feature type="domain" description="Slingshot N-terminal" evidence="2">
    <location>
        <begin position="66"/>
        <end position="121"/>
    </location>
</feature>
<protein>
    <recommendedName>
        <fullName evidence="2">Slingshot N-terminal domain-containing protein</fullName>
    </recommendedName>
</protein>
<dbReference type="GO" id="GO:0016791">
    <property type="term" value="F:phosphatase activity"/>
    <property type="evidence" value="ECO:0007669"/>
    <property type="project" value="InterPro"/>
</dbReference>
<name>A0A8C9Q781_SPEDA</name>
<accession>A0A8C9Q781</accession>
<feature type="region of interest" description="Disordered" evidence="1">
    <location>
        <begin position="1"/>
        <end position="21"/>
    </location>
</feature>
<dbReference type="Pfam" id="PF23040">
    <property type="entry name" value="PH_SSH1-like_1st"/>
    <property type="match status" value="1"/>
</dbReference>
<dbReference type="GO" id="GO:0003779">
    <property type="term" value="F:actin binding"/>
    <property type="evidence" value="ECO:0007669"/>
    <property type="project" value="InterPro"/>
</dbReference>
<dbReference type="Ensembl" id="ENSSDAT00000022494.1">
    <property type="protein sequence ID" value="ENSSDAP00000019667.1"/>
    <property type="gene ID" value="ENSSDAG00000017927.1"/>
</dbReference>
<sequence>SSAVSQDTGSLQSQSWSPCSLDSPAGLSESFFMVKGAALFLQQGSSPQGQRSLQHPHKHAGDLPQHLQVMINLLRCEDRIKLAVRLESAWEDRVRYMVVVYSSGRQDTEENILLGVDFSSKER</sequence>
<dbReference type="GO" id="GO:0030837">
    <property type="term" value="P:negative regulation of actin filament polymerization"/>
    <property type="evidence" value="ECO:0007669"/>
    <property type="project" value="InterPro"/>
</dbReference>
<dbReference type="InterPro" id="IPR043588">
    <property type="entry name" value="SSH-N"/>
</dbReference>
<dbReference type="InterPro" id="IPR043587">
    <property type="entry name" value="Phosphatase_SSH-like"/>
</dbReference>
<organism evidence="3 4">
    <name type="scientific">Spermophilus dauricus</name>
    <name type="common">Daurian ground squirrel</name>
    <dbReference type="NCBI Taxonomy" id="99837"/>
    <lineage>
        <taxon>Eukaryota</taxon>
        <taxon>Metazoa</taxon>
        <taxon>Chordata</taxon>
        <taxon>Craniata</taxon>
        <taxon>Vertebrata</taxon>
        <taxon>Euteleostomi</taxon>
        <taxon>Mammalia</taxon>
        <taxon>Eutheria</taxon>
        <taxon>Euarchontoglires</taxon>
        <taxon>Glires</taxon>
        <taxon>Rodentia</taxon>
        <taxon>Sciuromorpha</taxon>
        <taxon>Sciuridae</taxon>
        <taxon>Xerinae</taxon>
        <taxon>Marmotini</taxon>
        <taxon>Spermophilus</taxon>
    </lineage>
</organism>